<accession>A0A915LBH8</accession>
<sequence length="132" mass="14261">TELTFYAINQETGFICHRDQFSTLFDSETIDQVRGELDAYFRVESLSPSTSATNANKKSHFSPSSSGGRSSVEFPGSSWGAAEIGFIALAGLIGVGSLVALIFGLRLVGVLSPVVTSDREFFPLKRHKLSIN</sequence>
<dbReference type="AlphaFoldDB" id="A0A915LBH8"/>
<keyword evidence="2" id="KW-0812">Transmembrane</keyword>
<protein>
    <submittedName>
        <fullName evidence="4">Uncharacterized protein</fullName>
    </submittedName>
</protein>
<feature type="compositionally biased region" description="Low complexity" evidence="1">
    <location>
        <begin position="61"/>
        <end position="70"/>
    </location>
</feature>
<reference evidence="4" key="1">
    <citation type="submission" date="2022-11" db="UniProtKB">
        <authorList>
            <consortium name="WormBaseParasite"/>
        </authorList>
    </citation>
    <scope>IDENTIFICATION</scope>
</reference>
<evidence type="ECO:0000313" key="3">
    <source>
        <dbReference type="Proteomes" id="UP000887565"/>
    </source>
</evidence>
<proteinExistence type="predicted"/>
<evidence type="ECO:0000256" key="1">
    <source>
        <dbReference type="SAM" id="MobiDB-lite"/>
    </source>
</evidence>
<feature type="transmembrane region" description="Helical" evidence="2">
    <location>
        <begin position="84"/>
        <end position="105"/>
    </location>
</feature>
<name>A0A915LBH8_ROMCU</name>
<keyword evidence="2" id="KW-1133">Transmembrane helix</keyword>
<evidence type="ECO:0000313" key="4">
    <source>
        <dbReference type="WBParaSite" id="nRc.2.0.1.t47131-RA"/>
    </source>
</evidence>
<feature type="region of interest" description="Disordered" evidence="1">
    <location>
        <begin position="49"/>
        <end position="70"/>
    </location>
</feature>
<evidence type="ECO:0000256" key="2">
    <source>
        <dbReference type="SAM" id="Phobius"/>
    </source>
</evidence>
<keyword evidence="2" id="KW-0472">Membrane</keyword>
<organism evidence="3 4">
    <name type="scientific">Romanomermis culicivorax</name>
    <name type="common">Nematode worm</name>
    <dbReference type="NCBI Taxonomy" id="13658"/>
    <lineage>
        <taxon>Eukaryota</taxon>
        <taxon>Metazoa</taxon>
        <taxon>Ecdysozoa</taxon>
        <taxon>Nematoda</taxon>
        <taxon>Enoplea</taxon>
        <taxon>Dorylaimia</taxon>
        <taxon>Mermithida</taxon>
        <taxon>Mermithoidea</taxon>
        <taxon>Mermithidae</taxon>
        <taxon>Romanomermis</taxon>
    </lineage>
</organism>
<keyword evidence="3" id="KW-1185">Reference proteome</keyword>
<dbReference type="Proteomes" id="UP000887565">
    <property type="component" value="Unplaced"/>
</dbReference>
<dbReference type="WBParaSite" id="nRc.2.0.1.t47131-RA">
    <property type="protein sequence ID" value="nRc.2.0.1.t47131-RA"/>
    <property type="gene ID" value="nRc.2.0.1.g47131"/>
</dbReference>